<keyword evidence="1" id="KW-0547">Nucleotide-binding</keyword>
<dbReference type="Pfam" id="PF00012">
    <property type="entry name" value="HSP70"/>
    <property type="match status" value="1"/>
</dbReference>
<comment type="caution">
    <text evidence="3">The sequence shown here is derived from an EMBL/GenBank/DDBJ whole genome shotgun (WGS) entry which is preliminary data.</text>
</comment>
<dbReference type="PANTHER" id="PTHR14187:SF5">
    <property type="entry name" value="HEAT SHOCK 70 KDA PROTEIN 12A"/>
    <property type="match status" value="1"/>
</dbReference>
<accession>A0A8K0KY56</accession>
<organism evidence="3 4">
    <name type="scientific">Elsinoe batatas</name>
    <dbReference type="NCBI Taxonomy" id="2601811"/>
    <lineage>
        <taxon>Eukaryota</taxon>
        <taxon>Fungi</taxon>
        <taxon>Dikarya</taxon>
        <taxon>Ascomycota</taxon>
        <taxon>Pezizomycotina</taxon>
        <taxon>Dothideomycetes</taxon>
        <taxon>Dothideomycetidae</taxon>
        <taxon>Myriangiales</taxon>
        <taxon>Elsinoaceae</taxon>
        <taxon>Elsinoe</taxon>
    </lineage>
</organism>
<dbReference type="Proteomes" id="UP000809789">
    <property type="component" value="Unassembled WGS sequence"/>
</dbReference>
<name>A0A8K0KY56_9PEZI</name>
<evidence type="ECO:0000256" key="2">
    <source>
        <dbReference type="ARBA" id="ARBA00022840"/>
    </source>
</evidence>
<evidence type="ECO:0008006" key="5">
    <source>
        <dbReference type="Google" id="ProtNLM"/>
    </source>
</evidence>
<dbReference type="PANTHER" id="PTHR14187">
    <property type="entry name" value="ALPHA KINASE/ELONGATION FACTOR 2 KINASE"/>
    <property type="match status" value="1"/>
</dbReference>
<gene>
    <name evidence="3" type="ORF">KVT40_005251</name>
</gene>
<evidence type="ECO:0000256" key="1">
    <source>
        <dbReference type="ARBA" id="ARBA00022741"/>
    </source>
</evidence>
<dbReference type="CDD" id="cd10170">
    <property type="entry name" value="ASKHA_NBD_HSP70"/>
    <property type="match status" value="1"/>
</dbReference>
<dbReference type="InterPro" id="IPR043129">
    <property type="entry name" value="ATPase_NBD"/>
</dbReference>
<dbReference type="GO" id="GO:0140662">
    <property type="term" value="F:ATP-dependent protein folding chaperone"/>
    <property type="evidence" value="ECO:0007669"/>
    <property type="project" value="InterPro"/>
</dbReference>
<protein>
    <recommendedName>
        <fullName evidence="5">Actin-like ATPase domain-containing protein</fullName>
    </recommendedName>
</protein>
<dbReference type="SUPFAM" id="SSF53067">
    <property type="entry name" value="Actin-like ATPase domain"/>
    <property type="match status" value="2"/>
</dbReference>
<dbReference type="PRINTS" id="PR00301">
    <property type="entry name" value="HEATSHOCK70"/>
</dbReference>
<reference evidence="3" key="1">
    <citation type="submission" date="2021-07" db="EMBL/GenBank/DDBJ databases">
        <title>Elsinoe batatas strain:CRI-CJ2 Genome sequencing and assembly.</title>
        <authorList>
            <person name="Huang L."/>
        </authorList>
    </citation>
    <scope>NUCLEOTIDE SEQUENCE</scope>
    <source>
        <strain evidence="3">CRI-CJ2</strain>
    </source>
</reference>
<evidence type="ECO:0000313" key="3">
    <source>
        <dbReference type="EMBL" id="KAG8626306.1"/>
    </source>
</evidence>
<dbReference type="InterPro" id="IPR013126">
    <property type="entry name" value="Hsp_70_fam"/>
</dbReference>
<dbReference type="Gene3D" id="3.90.640.10">
    <property type="entry name" value="Actin, Chain A, domain 4"/>
    <property type="match status" value="1"/>
</dbReference>
<dbReference type="Gene3D" id="3.30.420.40">
    <property type="match status" value="2"/>
</dbReference>
<dbReference type="GO" id="GO:0005524">
    <property type="term" value="F:ATP binding"/>
    <property type="evidence" value="ECO:0007669"/>
    <property type="project" value="UniProtKB-KW"/>
</dbReference>
<dbReference type="OrthoDB" id="2963168at2759"/>
<sequence>MAYLPIRTMPTSENRIIVAIDFGTTHSGIAIVYGPSGKDPERIHVVRSFPGSEIGPSEQVPTTVLYESPTKIAGQDTFIAGGDNASPSLGSTTTRFGHEISNLEDPIRCFKLLLEPGKDLSVWAGRTKTRADLNKHGKTAIDATATISMAVKFMPTKLAKTPVEYILTVPAVWSDVAKQATIAAAHLAGMLSVTLVSEPEAAAIECLTSMQEEGVSIGDLYVVCDIGGGTIDLITYEITSTQPLRFTEVLPGEGTLDGGVFLDQRFIALVRTKVGDAEFQNLVQEHPKAWSRALHHWETVTKRAFTTSAKRITTSELDQIEVPFAGLSLDGPGTLPFGILTLERPEVAAIFEPTVQSTITMIENQSAAVKALGKQVTGVLLVGGTADSSYLHKRLCDHFSAGQDGVAAAVKDGAAATTKNEAIAAANSHTIPILKPTNAWTAPRDFHYGVVSWHPFVDGVHSPSNKVWCDIETKYMADNQLNWIVQKGQNLVSDRPQTMGFYFVDTCIPDNHTVTLRTCSYEKAPVEFSKDNDGVHLVNLTVDLTPVPRHAFQQKVNSLGVKYYHLDFDVGLFLDSGNLRFDFRIDGKVYGSVQACFD</sequence>
<keyword evidence="4" id="KW-1185">Reference proteome</keyword>
<keyword evidence="2" id="KW-0067">ATP-binding</keyword>
<evidence type="ECO:0000313" key="4">
    <source>
        <dbReference type="Proteomes" id="UP000809789"/>
    </source>
</evidence>
<dbReference type="EMBL" id="JAESVG020000006">
    <property type="protein sequence ID" value="KAG8626306.1"/>
    <property type="molecule type" value="Genomic_DNA"/>
</dbReference>
<proteinExistence type="predicted"/>
<dbReference type="AlphaFoldDB" id="A0A8K0KY56"/>